<feature type="region of interest" description="Disordered" evidence="2">
    <location>
        <begin position="73"/>
        <end position="127"/>
    </location>
</feature>
<evidence type="ECO:0000256" key="2">
    <source>
        <dbReference type="SAM" id="MobiDB-lite"/>
    </source>
</evidence>
<sequence length="127" mass="13972">MATSNQIERSVNRAQKLREQKTALAAKLREAEREADRIVGEALREGATDSQSRWAKYEGLNMKEFYFLVVEGVEPSNGDGDAGEEPSYDDRETVVEEGDDTPPAEPENHGSDFGEATADFVSGNQGF</sequence>
<gene>
    <name evidence="3" type="ORF">CMASS_08205</name>
</gene>
<feature type="coiled-coil region" evidence="1">
    <location>
        <begin position="7"/>
        <end position="41"/>
    </location>
</feature>
<reference evidence="3 4" key="1">
    <citation type="submission" date="2020-10" db="EMBL/GenBank/DDBJ databases">
        <title>Complete genome sequence of Corynebacterium massiliense DSM 45435, type strain of Corynebacterium massiliense.</title>
        <authorList>
            <person name="Busche T."/>
            <person name="Kalinowski J."/>
            <person name="Ruckert C."/>
        </authorList>
    </citation>
    <scope>NUCLEOTIDE SEQUENCE [LARGE SCALE GENOMIC DNA]</scope>
    <source>
        <strain evidence="3 4">DSM 45435</strain>
    </source>
</reference>
<keyword evidence="1" id="KW-0175">Coiled coil</keyword>
<keyword evidence="4" id="KW-1185">Reference proteome</keyword>
<name>A0ABY7U8P8_9CORY</name>
<dbReference type="EMBL" id="CP063189">
    <property type="protein sequence ID" value="WCZ33067.1"/>
    <property type="molecule type" value="Genomic_DNA"/>
</dbReference>
<evidence type="ECO:0000313" key="4">
    <source>
        <dbReference type="Proteomes" id="UP001220064"/>
    </source>
</evidence>
<proteinExistence type="predicted"/>
<dbReference type="Proteomes" id="UP001220064">
    <property type="component" value="Chromosome"/>
</dbReference>
<accession>A0ABY7U8P8</accession>
<protein>
    <submittedName>
        <fullName evidence="3">Uncharacterized protein</fullName>
    </submittedName>
</protein>
<evidence type="ECO:0000256" key="1">
    <source>
        <dbReference type="SAM" id="Coils"/>
    </source>
</evidence>
<dbReference type="RefSeq" id="WP_022863700.1">
    <property type="nucleotide sequence ID" value="NZ_ATVG01000015.1"/>
</dbReference>
<organism evidence="3 4">
    <name type="scientific">Corynebacterium massiliense DSM 45435</name>
    <dbReference type="NCBI Taxonomy" id="1121364"/>
    <lineage>
        <taxon>Bacteria</taxon>
        <taxon>Bacillati</taxon>
        <taxon>Actinomycetota</taxon>
        <taxon>Actinomycetes</taxon>
        <taxon>Mycobacteriales</taxon>
        <taxon>Corynebacteriaceae</taxon>
        <taxon>Corynebacterium</taxon>
    </lineage>
</organism>
<evidence type="ECO:0000313" key="3">
    <source>
        <dbReference type="EMBL" id="WCZ33067.1"/>
    </source>
</evidence>